<reference evidence="2 3" key="1">
    <citation type="submission" date="2017-06" db="EMBL/GenBank/DDBJ databases">
        <authorList>
            <person name="Kim H.J."/>
            <person name="Triplett B.A."/>
        </authorList>
    </citation>
    <scope>NUCLEOTIDE SEQUENCE [LARGE SCALE GENOMIC DNA]</scope>
    <source>
        <strain evidence="2 3">DSM 22179</strain>
    </source>
</reference>
<feature type="compositionally biased region" description="Acidic residues" evidence="1">
    <location>
        <begin position="49"/>
        <end position="59"/>
    </location>
</feature>
<keyword evidence="3" id="KW-1185">Reference proteome</keyword>
<sequence>MQYFYNIRTGKVEENNDERSRSADLMGPYDSPEEAQQALETARRRTEQWDEQEQDEVDEPGGANWDANPFNDA</sequence>
<evidence type="ECO:0000313" key="3">
    <source>
        <dbReference type="Proteomes" id="UP000198122"/>
    </source>
</evidence>
<accession>A0A212U2L5</accession>
<evidence type="ECO:0000313" key="2">
    <source>
        <dbReference type="EMBL" id="SNC72499.1"/>
    </source>
</evidence>
<evidence type="ECO:0000256" key="1">
    <source>
        <dbReference type="SAM" id="MobiDB-lite"/>
    </source>
</evidence>
<gene>
    <name evidence="2" type="ORF">SAMN05445756_1868</name>
</gene>
<feature type="region of interest" description="Disordered" evidence="1">
    <location>
        <begin position="1"/>
        <end position="73"/>
    </location>
</feature>
<proteinExistence type="predicted"/>
<protein>
    <recommendedName>
        <fullName evidence="4">Methionine aminopeptidase</fullName>
    </recommendedName>
</protein>
<dbReference type="AlphaFoldDB" id="A0A212U2L5"/>
<feature type="compositionally biased region" description="Basic and acidic residues" evidence="1">
    <location>
        <begin position="10"/>
        <end position="22"/>
    </location>
</feature>
<organism evidence="2 3">
    <name type="scientific">Kytococcus aerolatus</name>
    <dbReference type="NCBI Taxonomy" id="592308"/>
    <lineage>
        <taxon>Bacteria</taxon>
        <taxon>Bacillati</taxon>
        <taxon>Actinomycetota</taxon>
        <taxon>Actinomycetes</taxon>
        <taxon>Micrococcales</taxon>
        <taxon>Kytococcaceae</taxon>
        <taxon>Kytococcus</taxon>
    </lineage>
</organism>
<name>A0A212U2L5_9MICO</name>
<evidence type="ECO:0008006" key="4">
    <source>
        <dbReference type="Google" id="ProtNLM"/>
    </source>
</evidence>
<dbReference type="EMBL" id="FYEZ01000002">
    <property type="protein sequence ID" value="SNC72499.1"/>
    <property type="molecule type" value="Genomic_DNA"/>
</dbReference>
<dbReference type="Proteomes" id="UP000198122">
    <property type="component" value="Unassembled WGS sequence"/>
</dbReference>
<dbReference type="OrthoDB" id="3268477at2"/>